<dbReference type="EMBL" id="SPRH01000102">
    <property type="protein sequence ID" value="TIB95217.1"/>
    <property type="molecule type" value="Genomic_DNA"/>
</dbReference>
<dbReference type="CDD" id="cd06464">
    <property type="entry name" value="ACD_sHsps-like"/>
    <property type="match status" value="1"/>
</dbReference>
<evidence type="ECO:0000313" key="6">
    <source>
        <dbReference type="Proteomes" id="UP000307169"/>
    </source>
</evidence>
<dbReference type="SUPFAM" id="SSF49764">
    <property type="entry name" value="HSP20-like chaperones"/>
    <property type="match status" value="1"/>
</dbReference>
<organism evidence="5 6">
    <name type="scientific">Wallemia mellicola</name>
    <dbReference type="NCBI Taxonomy" id="1708541"/>
    <lineage>
        <taxon>Eukaryota</taxon>
        <taxon>Fungi</taxon>
        <taxon>Dikarya</taxon>
        <taxon>Basidiomycota</taxon>
        <taxon>Wallemiomycotina</taxon>
        <taxon>Wallemiomycetes</taxon>
        <taxon>Wallemiales</taxon>
        <taxon>Wallemiaceae</taxon>
        <taxon>Wallemia</taxon>
    </lineage>
</organism>
<dbReference type="AlphaFoldDB" id="A0A4T0NFQ5"/>
<dbReference type="Pfam" id="PF00011">
    <property type="entry name" value="HSP20"/>
    <property type="match status" value="1"/>
</dbReference>
<dbReference type="InterPro" id="IPR002068">
    <property type="entry name" value="A-crystallin/Hsp20_dom"/>
</dbReference>
<evidence type="ECO:0000259" key="4">
    <source>
        <dbReference type="PROSITE" id="PS01031"/>
    </source>
</evidence>
<evidence type="ECO:0000256" key="1">
    <source>
        <dbReference type="ARBA" id="ARBA00023016"/>
    </source>
</evidence>
<reference evidence="5 6" key="1">
    <citation type="submission" date="2019-03" db="EMBL/GenBank/DDBJ databases">
        <title>Sequencing 25 genomes of Wallemia mellicola.</title>
        <authorList>
            <person name="Gostincar C."/>
        </authorList>
    </citation>
    <scope>NUCLEOTIDE SEQUENCE [LARGE SCALE GENOMIC DNA]</scope>
    <source>
        <strain evidence="5 6">EXF-1262</strain>
    </source>
</reference>
<evidence type="ECO:0000256" key="3">
    <source>
        <dbReference type="RuleBase" id="RU003616"/>
    </source>
</evidence>
<comment type="similarity">
    <text evidence="2 3">Belongs to the small heat shock protein (HSP20) family.</text>
</comment>
<protein>
    <submittedName>
        <fullName evidence="5">HSP20-like chaperone</fullName>
    </submittedName>
</protein>
<evidence type="ECO:0000256" key="2">
    <source>
        <dbReference type="PROSITE-ProRule" id="PRU00285"/>
    </source>
</evidence>
<dbReference type="PROSITE" id="PS01031">
    <property type="entry name" value="SHSP"/>
    <property type="match status" value="1"/>
</dbReference>
<proteinExistence type="inferred from homology"/>
<keyword evidence="1" id="KW-0346">Stress response</keyword>
<dbReference type="PANTHER" id="PTHR11527">
    <property type="entry name" value="HEAT-SHOCK PROTEIN 20 FAMILY MEMBER"/>
    <property type="match status" value="1"/>
</dbReference>
<accession>A0A4T0NFQ5</accession>
<sequence>MSLIRNDPFFAELSDFDSFFAPIIRRPHGNKEGGNVLGGHSSLFRPSLDVKEVDNGYLAQLNLPGLKKEDVDISLDKGVLNVKAAQKQENIQDNKGWHIRERHFGEFSRSWGVPPELTHEDIKASLNDGVLSLNYPKKEAEGAKKVTIN</sequence>
<comment type="caution">
    <text evidence="5">The sequence shown here is derived from an EMBL/GenBank/DDBJ whole genome shotgun (WGS) entry which is preliminary data.</text>
</comment>
<gene>
    <name evidence="5" type="ORF">E3Q17_04355</name>
</gene>
<dbReference type="Proteomes" id="UP000307169">
    <property type="component" value="Unassembled WGS sequence"/>
</dbReference>
<feature type="domain" description="SHSP" evidence="4">
    <location>
        <begin position="39"/>
        <end position="149"/>
    </location>
</feature>
<dbReference type="Gene3D" id="2.60.40.790">
    <property type="match status" value="1"/>
</dbReference>
<evidence type="ECO:0000313" key="5">
    <source>
        <dbReference type="EMBL" id="TIB95217.1"/>
    </source>
</evidence>
<dbReference type="InterPro" id="IPR031107">
    <property type="entry name" value="Small_HSP"/>
</dbReference>
<name>A0A4T0NFQ5_9BASI</name>
<dbReference type="InterPro" id="IPR008978">
    <property type="entry name" value="HSP20-like_chaperone"/>
</dbReference>